<evidence type="ECO:0000256" key="7">
    <source>
        <dbReference type="HAMAP-Rule" id="MF_00631"/>
    </source>
</evidence>
<dbReference type="RefSeq" id="WP_344604960.1">
    <property type="nucleotide sequence ID" value="NZ_BAAAHE010000018.1"/>
</dbReference>
<dbReference type="GO" id="GO:0051301">
    <property type="term" value="P:cell division"/>
    <property type="evidence" value="ECO:0007669"/>
    <property type="project" value="UniProtKB-KW"/>
</dbReference>
<evidence type="ECO:0000256" key="2">
    <source>
        <dbReference type="ARBA" id="ARBA00022618"/>
    </source>
</evidence>
<evidence type="ECO:0000256" key="1">
    <source>
        <dbReference type="ARBA" id="ARBA00022475"/>
    </source>
</evidence>
<dbReference type="InterPro" id="IPR009619">
    <property type="entry name" value="CrgA"/>
</dbReference>
<feature type="transmembrane region" description="Helical" evidence="7">
    <location>
        <begin position="27"/>
        <end position="49"/>
    </location>
</feature>
<evidence type="ECO:0000256" key="6">
    <source>
        <dbReference type="ARBA" id="ARBA00023306"/>
    </source>
</evidence>
<dbReference type="Proteomes" id="UP001500957">
    <property type="component" value="Unassembled WGS sequence"/>
</dbReference>
<dbReference type="EMBL" id="BAAAHE010000018">
    <property type="protein sequence ID" value="GAA0620504.1"/>
    <property type="molecule type" value="Genomic_DNA"/>
</dbReference>
<proteinExistence type="inferred from homology"/>
<keyword evidence="4 7" id="KW-1133">Transmembrane helix</keyword>
<organism evidence="9 10">
    <name type="scientific">Sporichthya brevicatena</name>
    <dbReference type="NCBI Taxonomy" id="171442"/>
    <lineage>
        <taxon>Bacteria</taxon>
        <taxon>Bacillati</taxon>
        <taxon>Actinomycetota</taxon>
        <taxon>Actinomycetes</taxon>
        <taxon>Sporichthyales</taxon>
        <taxon>Sporichthyaceae</taxon>
        <taxon>Sporichthya</taxon>
    </lineage>
</organism>
<accession>A0ABN1GV38</accession>
<reference evidence="9 10" key="1">
    <citation type="journal article" date="2019" name="Int. J. Syst. Evol. Microbiol.">
        <title>The Global Catalogue of Microorganisms (GCM) 10K type strain sequencing project: providing services to taxonomists for standard genome sequencing and annotation.</title>
        <authorList>
            <consortium name="The Broad Institute Genomics Platform"/>
            <consortium name="The Broad Institute Genome Sequencing Center for Infectious Disease"/>
            <person name="Wu L."/>
            <person name="Ma J."/>
        </authorList>
    </citation>
    <scope>NUCLEOTIDE SEQUENCE [LARGE SCALE GENOMIC DNA]</scope>
    <source>
        <strain evidence="9 10">JCM 10671</strain>
    </source>
</reference>
<keyword evidence="3 7" id="KW-0812">Transmembrane</keyword>
<evidence type="ECO:0000256" key="3">
    <source>
        <dbReference type="ARBA" id="ARBA00022692"/>
    </source>
</evidence>
<keyword evidence="2 7" id="KW-0132">Cell division</keyword>
<evidence type="ECO:0000256" key="8">
    <source>
        <dbReference type="SAM" id="MobiDB-lite"/>
    </source>
</evidence>
<name>A0ABN1GV38_9ACTN</name>
<keyword evidence="5 7" id="KW-0472">Membrane</keyword>
<keyword evidence="1 7" id="KW-1003">Cell membrane</keyword>
<evidence type="ECO:0000256" key="5">
    <source>
        <dbReference type="ARBA" id="ARBA00023136"/>
    </source>
</evidence>
<keyword evidence="10" id="KW-1185">Reference proteome</keyword>
<dbReference type="Pfam" id="PF06781">
    <property type="entry name" value="CrgA"/>
    <property type="match status" value="1"/>
</dbReference>
<evidence type="ECO:0000313" key="10">
    <source>
        <dbReference type="Proteomes" id="UP001500957"/>
    </source>
</evidence>
<comment type="caution">
    <text evidence="9">The sequence shown here is derived from an EMBL/GenBank/DDBJ whole genome shotgun (WGS) entry which is preliminary data.</text>
</comment>
<feature type="region of interest" description="Disordered" evidence="8">
    <location>
        <begin position="1"/>
        <end position="24"/>
    </location>
</feature>
<sequence>MPKSRIRKKDKPAPEPKPANLGPSAPWVAPLMLGLFLFGLIWIVVYYVSNGDYPIGSLNNYNLLVGFGFITGGFITSTQWR</sequence>
<protein>
    <recommendedName>
        <fullName evidence="7">Cell division protein CrgA</fullName>
    </recommendedName>
</protein>
<dbReference type="HAMAP" id="MF_00631">
    <property type="entry name" value="CrgA"/>
    <property type="match status" value="1"/>
</dbReference>
<comment type="subcellular location">
    <subcellularLocation>
        <location evidence="7">Cell membrane</location>
        <topology evidence="7">Multi-pass membrane protein</topology>
    </subcellularLocation>
</comment>
<evidence type="ECO:0000313" key="9">
    <source>
        <dbReference type="EMBL" id="GAA0620504.1"/>
    </source>
</evidence>
<feature type="compositionally biased region" description="Basic residues" evidence="8">
    <location>
        <begin position="1"/>
        <end position="10"/>
    </location>
</feature>
<comment type="similarity">
    <text evidence="7">Belongs to the CrgA family.</text>
</comment>
<evidence type="ECO:0000256" key="4">
    <source>
        <dbReference type="ARBA" id="ARBA00022989"/>
    </source>
</evidence>
<feature type="transmembrane region" description="Helical" evidence="7">
    <location>
        <begin position="61"/>
        <end position="80"/>
    </location>
</feature>
<comment type="function">
    <text evidence="7">Involved in cell division.</text>
</comment>
<gene>
    <name evidence="7 9" type="primary">crgA</name>
    <name evidence="9" type="ORF">GCM10009547_23860</name>
</gene>
<keyword evidence="6 7" id="KW-0131">Cell cycle</keyword>